<protein>
    <recommendedName>
        <fullName evidence="3">Methyltransferase domain-containing protein</fullName>
    </recommendedName>
</protein>
<comment type="caution">
    <text evidence="1">The sequence shown here is derived from an EMBL/GenBank/DDBJ whole genome shotgun (WGS) entry which is preliminary data.</text>
</comment>
<dbReference type="InterPro" id="IPR029063">
    <property type="entry name" value="SAM-dependent_MTases_sf"/>
</dbReference>
<dbReference type="STRING" id="331657.A0A4U0WIF3"/>
<accession>A0A4U0WIF3</accession>
<dbReference type="SUPFAM" id="SSF53335">
    <property type="entry name" value="S-adenosyl-L-methionine-dependent methyltransferases"/>
    <property type="match status" value="1"/>
</dbReference>
<keyword evidence="2" id="KW-1185">Reference proteome</keyword>
<evidence type="ECO:0008006" key="3">
    <source>
        <dbReference type="Google" id="ProtNLM"/>
    </source>
</evidence>
<dbReference type="EMBL" id="NAJN01001502">
    <property type="protein sequence ID" value="TKA62790.1"/>
    <property type="molecule type" value="Genomic_DNA"/>
</dbReference>
<dbReference type="GO" id="GO:0008168">
    <property type="term" value="F:methyltransferase activity"/>
    <property type="evidence" value="ECO:0007669"/>
    <property type="project" value="TreeGrafter"/>
</dbReference>
<dbReference type="CDD" id="cd02440">
    <property type="entry name" value="AdoMet_MTases"/>
    <property type="match status" value="1"/>
</dbReference>
<dbReference type="PANTHER" id="PTHR43591">
    <property type="entry name" value="METHYLTRANSFERASE"/>
    <property type="match status" value="1"/>
</dbReference>
<evidence type="ECO:0000313" key="2">
    <source>
        <dbReference type="Proteomes" id="UP000308768"/>
    </source>
</evidence>
<reference evidence="1 2" key="1">
    <citation type="submission" date="2017-03" db="EMBL/GenBank/DDBJ databases">
        <title>Genomes of endolithic fungi from Antarctica.</title>
        <authorList>
            <person name="Coleine C."/>
            <person name="Masonjones S."/>
            <person name="Stajich J.E."/>
        </authorList>
    </citation>
    <scope>NUCLEOTIDE SEQUENCE [LARGE SCALE GENOMIC DNA]</scope>
    <source>
        <strain evidence="1 2">CCFEE 5187</strain>
    </source>
</reference>
<dbReference type="AlphaFoldDB" id="A0A4U0WIF3"/>
<sequence>MSEESYPGLEETVSIHDRDFQRHSIEKRIYCVPIDETEEDRLIDQHEILYEYFEQRLFFPPVDQPEDILDCGCGPASWAAHVAREFADCEVTGLDIFIPPSAETEGNLRFLQWDLNHPFRTSSLRPESFDLVHSRLVAPGIDSGRWVEYVSDLVKLSKRGGWVQLAEFDYIFQSDSGLREEMPALNTWVENYRRVMEDLGRDPRIGRSLQNVLRTANLVEIQSFPRNIPIGGWPTELATPEEM</sequence>
<dbReference type="Pfam" id="PF13489">
    <property type="entry name" value="Methyltransf_23"/>
    <property type="match status" value="1"/>
</dbReference>
<dbReference type="Gene3D" id="3.40.50.150">
    <property type="entry name" value="Vaccinia Virus protein VP39"/>
    <property type="match status" value="1"/>
</dbReference>
<organism evidence="1 2">
    <name type="scientific">Cryomyces minteri</name>
    <dbReference type="NCBI Taxonomy" id="331657"/>
    <lineage>
        <taxon>Eukaryota</taxon>
        <taxon>Fungi</taxon>
        <taxon>Dikarya</taxon>
        <taxon>Ascomycota</taxon>
        <taxon>Pezizomycotina</taxon>
        <taxon>Dothideomycetes</taxon>
        <taxon>Dothideomycetes incertae sedis</taxon>
        <taxon>Cryomyces</taxon>
    </lineage>
</organism>
<gene>
    <name evidence="1" type="ORF">B0A49_11748</name>
</gene>
<evidence type="ECO:0000313" key="1">
    <source>
        <dbReference type="EMBL" id="TKA62790.1"/>
    </source>
</evidence>
<dbReference type="Proteomes" id="UP000308768">
    <property type="component" value="Unassembled WGS sequence"/>
</dbReference>
<name>A0A4U0WIF3_9PEZI</name>
<dbReference type="OrthoDB" id="506498at2759"/>
<dbReference type="PANTHER" id="PTHR43591:SF24">
    <property type="entry name" value="2-METHOXY-6-POLYPRENYL-1,4-BENZOQUINOL METHYLASE, MITOCHONDRIAL"/>
    <property type="match status" value="1"/>
</dbReference>
<proteinExistence type="predicted"/>